<sequence length="65" mass="7641">MEKSLAELCHLCNSMTGLQQEIQEMEDCLIHWDEKLTESTERMMQTHCVMNICYQNGQYSKSQPI</sequence>
<dbReference type="EMBL" id="VTOY01000002">
    <property type="protein sequence ID" value="TYZ24034.1"/>
    <property type="molecule type" value="Genomic_DNA"/>
</dbReference>
<evidence type="ECO:0000313" key="2">
    <source>
        <dbReference type="Proteomes" id="UP000323646"/>
    </source>
</evidence>
<accession>A0A5D6WBS5</accession>
<evidence type="ECO:0000313" key="1">
    <source>
        <dbReference type="EMBL" id="TYZ24034.1"/>
    </source>
</evidence>
<dbReference type="Proteomes" id="UP000323646">
    <property type="component" value="Unassembled WGS sequence"/>
</dbReference>
<dbReference type="AlphaFoldDB" id="A0A5D6WBS5"/>
<reference evidence="1 2" key="1">
    <citation type="submission" date="2019-08" db="EMBL/GenBank/DDBJ databases">
        <title>Selenomonas sp. mPRGC5 and Selenomonas sp. mPRGC8 isolated from ruminal fluid of dairy goat (Capra hircus).</title>
        <authorList>
            <person name="Poothong S."/>
            <person name="Nuengjamnong C."/>
            <person name="Tanasupawat S."/>
        </authorList>
    </citation>
    <scope>NUCLEOTIDE SEQUENCE [LARGE SCALE GENOMIC DNA]</scope>
    <source>
        <strain evidence="2">mPRGC5</strain>
    </source>
</reference>
<dbReference type="OrthoDB" id="1666760at2"/>
<organism evidence="1 2">
    <name type="scientific">Selenomonas ruminis</name>
    <dbReference type="NCBI Taxonomy" id="2593411"/>
    <lineage>
        <taxon>Bacteria</taxon>
        <taxon>Bacillati</taxon>
        <taxon>Bacillota</taxon>
        <taxon>Negativicutes</taxon>
        <taxon>Selenomonadales</taxon>
        <taxon>Selenomonadaceae</taxon>
        <taxon>Selenomonas</taxon>
    </lineage>
</organism>
<dbReference type="RefSeq" id="WP_149170948.1">
    <property type="nucleotide sequence ID" value="NZ_VTOY01000002.1"/>
</dbReference>
<name>A0A5D6WBS5_9FIRM</name>
<comment type="caution">
    <text evidence="1">The sequence shown here is derived from an EMBL/GenBank/DDBJ whole genome shotgun (WGS) entry which is preliminary data.</text>
</comment>
<protein>
    <submittedName>
        <fullName evidence="1">Uncharacterized protein</fullName>
    </submittedName>
</protein>
<proteinExistence type="predicted"/>
<gene>
    <name evidence="1" type="ORF">FZ040_04760</name>
</gene>
<keyword evidence="2" id="KW-1185">Reference proteome</keyword>